<dbReference type="OrthoDB" id="74460at2759"/>
<keyword evidence="3" id="KW-1185">Reference proteome</keyword>
<evidence type="ECO:0008006" key="5">
    <source>
        <dbReference type="Google" id="ProtNLM"/>
    </source>
</evidence>
<organism evidence="2">
    <name type="scientific">Mytilinidion resinicola</name>
    <dbReference type="NCBI Taxonomy" id="574789"/>
    <lineage>
        <taxon>Eukaryota</taxon>
        <taxon>Fungi</taxon>
        <taxon>Dikarya</taxon>
        <taxon>Ascomycota</taxon>
        <taxon>Pezizomycotina</taxon>
        <taxon>Dothideomycetes</taxon>
        <taxon>Pleosporomycetidae</taxon>
        <taxon>Mytilinidiales</taxon>
        <taxon>Mytilinidiaceae</taxon>
        <taxon>Mytilinidion</taxon>
    </lineage>
</organism>
<reference evidence="4" key="3">
    <citation type="submission" date="2025-04" db="UniProtKB">
        <authorList>
            <consortium name="RefSeq"/>
        </authorList>
    </citation>
    <scope>IDENTIFICATION</scope>
    <source>
        <strain evidence="4">CBS 304.34</strain>
    </source>
</reference>
<feature type="region of interest" description="Disordered" evidence="1">
    <location>
        <begin position="715"/>
        <end position="756"/>
    </location>
</feature>
<evidence type="ECO:0000313" key="2">
    <source>
        <dbReference type="EMBL" id="KAF2815668.1"/>
    </source>
</evidence>
<evidence type="ECO:0000313" key="4">
    <source>
        <dbReference type="RefSeq" id="XP_033582632.1"/>
    </source>
</evidence>
<sequence>MPPRRSPKRSFVRLDNIEDGETVHQRCVLISGRCESFTKGEDFISISTLVAYGSDAFPVQNWPAAEGHFRALIILSPGLNKVVLKHHHNGEFLAEVSFNVTYIPLLQFPPLHLAIMVGKDSPLLIDCPPVKRGAYSTAHADLDGAISKLRMTAYMWQALTAEDMRSKGLGRRSFRFDEEWAVDTLSRDFLQATYNDDLESENAMRSTAKVHIIRSSKTTKELRSANITQQNPSASRKHDLFEFFLDALKETGGPFTSSAHPVVAGLILDAHYSPSQKIILAHAALGCHNPDGISLGMFGSHLTYSWPRFIEEVPACLTDTRPPGDKVGNDNGECGTMWEACSIGQGAHIHEVGHAFGQPHRPGIMERGFAQDWPKNFLPRTAYCSAKKTEGVVVTAETPNNAHWNLIDALSFKALPHFRLPSDPILPAKMRDLLPNVQLEYVDDEDLKPAIGIESAIGIARIQFNDTTEDHPSVSEPMKILRYTMEDLEKRFDRTEHLKLHVLGMNGKERNVSNVWKIFSSTSYVRVPGTSLKLYKRGVYGDRFESRSEDERVWEWAQLLHEKKSDGTLTRAVKVDMRVGAIWDGGVVYYEDGHRSHWGPMRSPGGHEHHFGGGSSEAIDLPPNVEIKKIEVNRKDDWGVMSGVRMHLSNGDVKGELNARGGSNVLTLEPGRHERIIGFYGANDWGRNFSGVLQFGIITAPKDIELPAQVYDLPELKNTDGGLGENPTRDSDMEDGSGTDGESEDTESETGFLLFD</sequence>
<protein>
    <recommendedName>
        <fullName evidence="5">Jacalin-type lectin domain-containing protein</fullName>
    </recommendedName>
</protein>
<proteinExistence type="predicted"/>
<dbReference type="EMBL" id="MU003693">
    <property type="protein sequence ID" value="KAF2815668.1"/>
    <property type="molecule type" value="Genomic_DNA"/>
</dbReference>
<reference evidence="2 4" key="1">
    <citation type="journal article" date="2020" name="Stud. Mycol.">
        <title>101 Dothideomycetes genomes: a test case for predicting lifestyles and emergence of pathogens.</title>
        <authorList>
            <person name="Haridas S."/>
            <person name="Albert R."/>
            <person name="Binder M."/>
            <person name="Bloem J."/>
            <person name="Labutti K."/>
            <person name="Salamov A."/>
            <person name="Andreopoulos B."/>
            <person name="Baker S."/>
            <person name="Barry K."/>
            <person name="Bills G."/>
            <person name="Bluhm B."/>
            <person name="Cannon C."/>
            <person name="Castanera R."/>
            <person name="Culley D."/>
            <person name="Daum C."/>
            <person name="Ezra D."/>
            <person name="Gonzalez J."/>
            <person name="Henrissat B."/>
            <person name="Kuo A."/>
            <person name="Liang C."/>
            <person name="Lipzen A."/>
            <person name="Lutzoni F."/>
            <person name="Magnuson J."/>
            <person name="Mondo S."/>
            <person name="Nolan M."/>
            <person name="Ohm R."/>
            <person name="Pangilinan J."/>
            <person name="Park H.-J."/>
            <person name="Ramirez L."/>
            <person name="Alfaro M."/>
            <person name="Sun H."/>
            <person name="Tritt A."/>
            <person name="Yoshinaga Y."/>
            <person name="Zwiers L.-H."/>
            <person name="Turgeon B."/>
            <person name="Goodwin S."/>
            <person name="Spatafora J."/>
            <person name="Crous P."/>
            <person name="Grigoriev I."/>
        </authorList>
    </citation>
    <scope>NUCLEOTIDE SEQUENCE</scope>
    <source>
        <strain evidence="2 4">CBS 304.34</strain>
    </source>
</reference>
<name>A0A6A6Z4C2_9PEZI</name>
<dbReference type="PANTHER" id="PTHR21054">
    <property type="entry name" value="ZINC METALLOPROTEINASE-RELATED"/>
    <property type="match status" value="1"/>
</dbReference>
<dbReference type="Pfam" id="PF12044">
    <property type="entry name" value="Metallopep"/>
    <property type="match status" value="1"/>
</dbReference>
<dbReference type="GeneID" id="54468389"/>
<gene>
    <name evidence="2 4" type="ORF">BDZ99DRAFT_565619</name>
</gene>
<accession>A0A6A6Z4C2</accession>
<dbReference type="InterPro" id="IPR053002">
    <property type="entry name" value="Metalloproteinase_M10B"/>
</dbReference>
<reference evidence="4" key="2">
    <citation type="submission" date="2020-04" db="EMBL/GenBank/DDBJ databases">
        <authorList>
            <consortium name="NCBI Genome Project"/>
        </authorList>
    </citation>
    <scope>NUCLEOTIDE SEQUENCE</scope>
    <source>
        <strain evidence="4">CBS 304.34</strain>
    </source>
</reference>
<feature type="compositionally biased region" description="Acidic residues" evidence="1">
    <location>
        <begin position="732"/>
        <end position="748"/>
    </location>
</feature>
<dbReference type="Proteomes" id="UP000504636">
    <property type="component" value="Unplaced"/>
</dbReference>
<dbReference type="RefSeq" id="XP_033582632.1">
    <property type="nucleotide sequence ID" value="XM_033727496.1"/>
</dbReference>
<evidence type="ECO:0000313" key="3">
    <source>
        <dbReference type="Proteomes" id="UP000504636"/>
    </source>
</evidence>
<evidence type="ECO:0000256" key="1">
    <source>
        <dbReference type="SAM" id="MobiDB-lite"/>
    </source>
</evidence>
<dbReference type="InterPro" id="IPR021917">
    <property type="entry name" value="Unchr_Zn-peptidase-like"/>
</dbReference>
<dbReference type="PANTHER" id="PTHR21054:SF2">
    <property type="entry name" value="MIP04191P"/>
    <property type="match status" value="1"/>
</dbReference>
<dbReference type="AlphaFoldDB" id="A0A6A6Z4C2"/>
<dbReference type="GO" id="GO:0005737">
    <property type="term" value="C:cytoplasm"/>
    <property type="evidence" value="ECO:0007669"/>
    <property type="project" value="TreeGrafter"/>
</dbReference>